<dbReference type="PANTHER" id="PTHR30625">
    <property type="entry name" value="PROTEIN TOLQ"/>
    <property type="match status" value="1"/>
</dbReference>
<accession>A0AA41R202</accession>
<evidence type="ECO:0000256" key="2">
    <source>
        <dbReference type="ARBA" id="ARBA00022475"/>
    </source>
</evidence>
<reference evidence="11" key="1">
    <citation type="submission" date="2022-04" db="EMBL/GenBank/DDBJ databases">
        <title>Desulfatitalea alkaliphila sp. nov., a novel anaerobic sulfate-reducing bacterium isolated from terrestrial mud volcano, Taman Peninsula, Russia.</title>
        <authorList>
            <person name="Khomyakova M.A."/>
            <person name="Merkel A.Y."/>
            <person name="Slobodkin A.I."/>
        </authorList>
    </citation>
    <scope>NUCLEOTIDE SEQUENCE</scope>
    <source>
        <strain evidence="11">M08but</strain>
    </source>
</reference>
<keyword evidence="2" id="KW-1003">Cell membrane</keyword>
<keyword evidence="5 8" id="KW-0472">Membrane</keyword>
<dbReference type="Proteomes" id="UP001165427">
    <property type="component" value="Unassembled WGS sequence"/>
</dbReference>
<keyword evidence="12" id="KW-1185">Reference proteome</keyword>
<evidence type="ECO:0000313" key="12">
    <source>
        <dbReference type="Proteomes" id="UP001165427"/>
    </source>
</evidence>
<evidence type="ECO:0000256" key="1">
    <source>
        <dbReference type="ARBA" id="ARBA00004651"/>
    </source>
</evidence>
<sequence length="484" mass="53165">MRTGRLFLILLAGVLLSAPMSLAAEDMRERQVQAERARQELLEKAASEKRAAEAAAAESRARIVADRDALTRAVAALKQSNDRLTAEVDALDRQRSDLAETEQDLDGRLAETDSMVREMVGAVRVNAKDLEGLLAQSPQTALNPPDLAFLRDIADQALFPGMDDIRRMADMLHDYILCSGQVRRTRGTIVDRGGHETEAEILVLGNFTTAYRTAEETGFLNYSPDSRKLFALSRLPARGMRKQIDGYLDGRSEAVPMDISRGGALRQLTHQLRLWQQVPQGGPIVIPILLILLVGLIIVAERTFFLWRRRMDDEGLMARLDQLVREGRWDACRELCATHVGKPVARVLAAGLKYGRMARAEMENALQEAILKEVPPMERMLSTLGMLAAIAPLLGLLGTVTGMIGTFHVITLHGTGDPRMMSGGISEALVTTMLGLAVAIPIMLAHTLLSRGVDNMVGNMEEKAVALINMVDRHRPLDGDQGRS</sequence>
<evidence type="ECO:0000256" key="6">
    <source>
        <dbReference type="RuleBase" id="RU004057"/>
    </source>
</evidence>
<organism evidence="11 12">
    <name type="scientific">Desulfatitalea alkaliphila</name>
    <dbReference type="NCBI Taxonomy" id="2929485"/>
    <lineage>
        <taxon>Bacteria</taxon>
        <taxon>Pseudomonadati</taxon>
        <taxon>Thermodesulfobacteriota</taxon>
        <taxon>Desulfobacteria</taxon>
        <taxon>Desulfobacterales</taxon>
        <taxon>Desulfosarcinaceae</taxon>
        <taxon>Desulfatitalea</taxon>
    </lineage>
</organism>
<evidence type="ECO:0000256" key="4">
    <source>
        <dbReference type="ARBA" id="ARBA00022989"/>
    </source>
</evidence>
<feature type="chain" id="PRO_5041442711" evidence="9">
    <location>
        <begin position="24"/>
        <end position="484"/>
    </location>
</feature>
<feature type="coiled-coil region" evidence="7">
    <location>
        <begin position="24"/>
        <end position="101"/>
    </location>
</feature>
<dbReference type="GO" id="GO:0017038">
    <property type="term" value="P:protein import"/>
    <property type="evidence" value="ECO:0007669"/>
    <property type="project" value="TreeGrafter"/>
</dbReference>
<dbReference type="EMBL" id="JALJRB010000002">
    <property type="protein sequence ID" value="MCJ8499331.1"/>
    <property type="molecule type" value="Genomic_DNA"/>
</dbReference>
<feature type="transmembrane region" description="Helical" evidence="8">
    <location>
        <begin position="430"/>
        <end position="449"/>
    </location>
</feature>
<dbReference type="AlphaFoldDB" id="A0AA41R202"/>
<evidence type="ECO:0000256" key="8">
    <source>
        <dbReference type="SAM" id="Phobius"/>
    </source>
</evidence>
<evidence type="ECO:0000256" key="9">
    <source>
        <dbReference type="SAM" id="SignalP"/>
    </source>
</evidence>
<dbReference type="PANTHER" id="PTHR30625:SF11">
    <property type="entry name" value="MOTA_TOLQ_EXBB PROTON CHANNEL DOMAIN-CONTAINING PROTEIN"/>
    <property type="match status" value="1"/>
</dbReference>
<dbReference type="InterPro" id="IPR050790">
    <property type="entry name" value="ExbB/TolQ_transport"/>
</dbReference>
<evidence type="ECO:0000256" key="3">
    <source>
        <dbReference type="ARBA" id="ARBA00022692"/>
    </source>
</evidence>
<dbReference type="RefSeq" id="WP_246902566.1">
    <property type="nucleotide sequence ID" value="NZ_JALJRB010000002.1"/>
</dbReference>
<keyword evidence="6" id="KW-0813">Transport</keyword>
<proteinExistence type="inferred from homology"/>
<keyword evidence="7" id="KW-0175">Coiled coil</keyword>
<dbReference type="GO" id="GO:0005886">
    <property type="term" value="C:plasma membrane"/>
    <property type="evidence" value="ECO:0007669"/>
    <property type="project" value="UniProtKB-SubCell"/>
</dbReference>
<dbReference type="Pfam" id="PF01618">
    <property type="entry name" value="MotA_ExbB"/>
    <property type="match status" value="1"/>
</dbReference>
<comment type="similarity">
    <text evidence="6">Belongs to the exbB/tolQ family.</text>
</comment>
<keyword evidence="4 8" id="KW-1133">Transmembrane helix</keyword>
<evidence type="ECO:0000259" key="10">
    <source>
        <dbReference type="Pfam" id="PF01618"/>
    </source>
</evidence>
<feature type="domain" description="MotA/TolQ/ExbB proton channel" evidence="10">
    <location>
        <begin position="342"/>
        <end position="461"/>
    </location>
</feature>
<evidence type="ECO:0000313" key="11">
    <source>
        <dbReference type="EMBL" id="MCJ8499331.1"/>
    </source>
</evidence>
<dbReference type="InterPro" id="IPR002898">
    <property type="entry name" value="MotA_ExbB_proton_chnl"/>
</dbReference>
<comment type="subcellular location">
    <subcellularLocation>
        <location evidence="1">Cell membrane</location>
        <topology evidence="1">Multi-pass membrane protein</topology>
    </subcellularLocation>
    <subcellularLocation>
        <location evidence="6">Membrane</location>
        <topology evidence="6">Multi-pass membrane protein</topology>
    </subcellularLocation>
</comment>
<dbReference type="PIRSF" id="PIRSF037714">
    <property type="entry name" value="TolR"/>
    <property type="match status" value="1"/>
</dbReference>
<name>A0AA41R202_9BACT</name>
<comment type="caution">
    <text evidence="11">The sequence shown here is derived from an EMBL/GenBank/DDBJ whole genome shotgun (WGS) entry which is preliminary data.</text>
</comment>
<keyword evidence="3 8" id="KW-0812">Transmembrane</keyword>
<protein>
    <submittedName>
        <fullName evidence="11">MotA/TolQ/ExbB proton channel family protein</fullName>
    </submittedName>
</protein>
<feature type="transmembrane region" description="Helical" evidence="8">
    <location>
        <begin position="387"/>
        <end position="410"/>
    </location>
</feature>
<evidence type="ECO:0000256" key="7">
    <source>
        <dbReference type="SAM" id="Coils"/>
    </source>
</evidence>
<feature type="signal peptide" evidence="9">
    <location>
        <begin position="1"/>
        <end position="23"/>
    </location>
</feature>
<keyword evidence="6" id="KW-0653">Protein transport</keyword>
<evidence type="ECO:0000256" key="5">
    <source>
        <dbReference type="ARBA" id="ARBA00023136"/>
    </source>
</evidence>
<dbReference type="InterPro" id="IPR017270">
    <property type="entry name" value="MotA/TolQ/ExbB-rel"/>
</dbReference>
<gene>
    <name evidence="11" type="ORF">MRX98_01985</name>
</gene>
<keyword evidence="9" id="KW-0732">Signal</keyword>
<feature type="transmembrane region" description="Helical" evidence="8">
    <location>
        <begin position="284"/>
        <end position="307"/>
    </location>
</feature>